<keyword evidence="6" id="KW-1185">Reference proteome</keyword>
<dbReference type="PROSITE" id="PS00108">
    <property type="entry name" value="PROTEIN_KINASE_ST"/>
    <property type="match status" value="1"/>
</dbReference>
<evidence type="ECO:0000259" key="4">
    <source>
        <dbReference type="PROSITE" id="PS50011"/>
    </source>
</evidence>
<dbReference type="SMART" id="SM00220">
    <property type="entry name" value="S_TKc"/>
    <property type="match status" value="1"/>
</dbReference>
<dbReference type="SUPFAM" id="SSF56281">
    <property type="entry name" value="Metallo-hydrolase/oxidoreductase"/>
    <property type="match status" value="1"/>
</dbReference>
<protein>
    <recommendedName>
        <fullName evidence="4">Protein kinase domain-containing protein</fullName>
    </recommendedName>
</protein>
<dbReference type="GO" id="GO:0004674">
    <property type="term" value="F:protein serine/threonine kinase activity"/>
    <property type="evidence" value="ECO:0007669"/>
    <property type="project" value="InterPro"/>
</dbReference>
<feature type="binding site" evidence="3">
    <location>
        <position position="423"/>
    </location>
    <ligand>
        <name>ATP</name>
        <dbReference type="ChEBI" id="CHEBI:30616"/>
    </ligand>
</feature>
<organism evidence="5 6">
    <name type="scientific">Pocillopora meandrina</name>
    <dbReference type="NCBI Taxonomy" id="46732"/>
    <lineage>
        <taxon>Eukaryota</taxon>
        <taxon>Metazoa</taxon>
        <taxon>Cnidaria</taxon>
        <taxon>Anthozoa</taxon>
        <taxon>Hexacorallia</taxon>
        <taxon>Scleractinia</taxon>
        <taxon>Astrocoeniina</taxon>
        <taxon>Pocilloporidae</taxon>
        <taxon>Pocillopora</taxon>
    </lineage>
</organism>
<evidence type="ECO:0000256" key="3">
    <source>
        <dbReference type="PROSITE-ProRule" id="PRU10141"/>
    </source>
</evidence>
<reference evidence="5 6" key="1">
    <citation type="submission" date="2022-05" db="EMBL/GenBank/DDBJ databases">
        <authorList>
            <consortium name="Genoscope - CEA"/>
            <person name="William W."/>
        </authorList>
    </citation>
    <scope>NUCLEOTIDE SEQUENCE [LARGE SCALE GENOMIC DNA]</scope>
</reference>
<dbReference type="Pfam" id="PF00069">
    <property type="entry name" value="Pkinase"/>
    <property type="match status" value="1"/>
</dbReference>
<dbReference type="InterPro" id="IPR011009">
    <property type="entry name" value="Kinase-like_dom_sf"/>
</dbReference>
<dbReference type="PANTHER" id="PTHR24348">
    <property type="entry name" value="SERINE/THREONINE-PROTEIN KINASE UNC-51-RELATED"/>
    <property type="match status" value="1"/>
</dbReference>
<dbReference type="SUPFAM" id="SSF56112">
    <property type="entry name" value="Protein kinase-like (PK-like)"/>
    <property type="match status" value="1"/>
</dbReference>
<accession>A0AAU9WVK6</accession>
<dbReference type="GO" id="GO:0006914">
    <property type="term" value="P:autophagy"/>
    <property type="evidence" value="ECO:0007669"/>
    <property type="project" value="UniProtKB-ARBA"/>
</dbReference>
<evidence type="ECO:0000313" key="6">
    <source>
        <dbReference type="Proteomes" id="UP001159428"/>
    </source>
</evidence>
<dbReference type="GO" id="GO:0010506">
    <property type="term" value="P:regulation of autophagy"/>
    <property type="evidence" value="ECO:0007669"/>
    <property type="project" value="InterPro"/>
</dbReference>
<feature type="domain" description="Protein kinase" evidence="4">
    <location>
        <begin position="396"/>
        <end position="658"/>
    </location>
</feature>
<name>A0AAU9WVK6_9CNID</name>
<dbReference type="PROSITE" id="PS50011">
    <property type="entry name" value="PROTEIN_KINASE_DOM"/>
    <property type="match status" value="1"/>
</dbReference>
<comment type="caution">
    <text evidence="5">The sequence shown here is derived from an EMBL/GenBank/DDBJ whole genome shotgun (WGS) entry which is preliminary data.</text>
</comment>
<dbReference type="PROSITE" id="PS00107">
    <property type="entry name" value="PROTEIN_KINASE_ATP"/>
    <property type="match status" value="1"/>
</dbReference>
<evidence type="ECO:0000256" key="2">
    <source>
        <dbReference type="ARBA" id="ARBA00022840"/>
    </source>
</evidence>
<dbReference type="Pfam" id="PF23023">
    <property type="entry name" value="Anti-Pycsar_Apyc1"/>
    <property type="match status" value="1"/>
</dbReference>
<dbReference type="InterPro" id="IPR045269">
    <property type="entry name" value="Atg1-like"/>
</dbReference>
<dbReference type="InterPro" id="IPR008271">
    <property type="entry name" value="Ser/Thr_kinase_AS"/>
</dbReference>
<evidence type="ECO:0000256" key="1">
    <source>
        <dbReference type="ARBA" id="ARBA00022741"/>
    </source>
</evidence>
<sequence>MRDLCCFSGCDPERPEYKNFFQNLQQLLKFARARGGFLYLRVYLTSNFFRNRYVCRYSPFFLQFKHYKFESYQDSDLHENGNLLTLKANIQPWEFVQFLSTGTIQAEIQPGQVYERSYLRTQREEYLKQQLTLEIKASEIIFHTINITNALSPDEYFEKISRPTIQDIFAKDPFGVYSEEKVQRTLDAMKGRRDNLIKLITESKTSVTALFFYHGVKNEIGGWKQVEKVPPPSDKEKEKILQKCKISISKYAKAVLLCKSFMRSNSTLEILIVGDEETYQVQEVEKETFALIRLRGGTDEAICYAETASSPEDRKFAAQLININGDEVLNKRKVYERSRANAWNNEDSILKLATAIMKENAQMKEKFNIDAIEKKDLEALETLTRISQKVISKLDPGYLDPLGEGSFGQVFRAKKDGHDVAVKILKNIQSRKQIEDFEREVDTLREAKHPKIVKVLECISIQNQLAIVMEFMAGGNLKAYLEKNHGTGQEKDFAVRFLEDIGSAIEHLHSLNIMHRDVKPENIFLSADHTVLKLGDFGLARATEGTRQTKTQIGSYRYMAPEVVSSGGHYSKKADVHSFGLCLIEVLSGKEVFDNILQHETVFNKKMAGENPTIPGISVEEFGEELAIKLKKIMVECLKPEKSRPEMHFVLNILRGKISTRKNSVELYCVGTGTGTTAVLHGQPSSSAIVFHKGKPLLMADVGAGVVKACRETWSFPRNVFITHNHLDHAGELPLLFVFESKRRYLAGEPRLRVLSGPEVQQKLKTHRLDEMLSLYTPEQVADWLACEQDGSPTYLDDDKQFFIKTYKTLHSEICYGFVLYFKEEPILGYCVDSGFREDVFEFFFQASTVIVDARDKGTEEHASFAEVVEYVQRIQPSDTKVYITGYGVDAEYPEEGLTGVEQLRADQYITLWDEETSGR</sequence>
<dbReference type="Gene3D" id="1.10.510.10">
    <property type="entry name" value="Transferase(Phosphotransferase) domain 1"/>
    <property type="match status" value="1"/>
</dbReference>
<dbReference type="InterPro" id="IPR036866">
    <property type="entry name" value="RibonucZ/Hydroxyglut_hydro"/>
</dbReference>
<gene>
    <name evidence="5" type="ORF">PMEA_00013400</name>
</gene>
<evidence type="ECO:0000313" key="5">
    <source>
        <dbReference type="EMBL" id="CAH3127859.1"/>
    </source>
</evidence>
<dbReference type="Proteomes" id="UP001159428">
    <property type="component" value="Unassembled WGS sequence"/>
</dbReference>
<proteinExistence type="predicted"/>
<dbReference type="AlphaFoldDB" id="A0AAU9WVK6"/>
<dbReference type="InterPro" id="IPR017441">
    <property type="entry name" value="Protein_kinase_ATP_BS"/>
</dbReference>
<dbReference type="GO" id="GO:0005524">
    <property type="term" value="F:ATP binding"/>
    <property type="evidence" value="ECO:0007669"/>
    <property type="project" value="UniProtKB-UniRule"/>
</dbReference>
<dbReference type="EMBL" id="CALNXJ010000023">
    <property type="protein sequence ID" value="CAH3127859.1"/>
    <property type="molecule type" value="Genomic_DNA"/>
</dbReference>
<dbReference type="GO" id="GO:0005737">
    <property type="term" value="C:cytoplasm"/>
    <property type="evidence" value="ECO:0007669"/>
    <property type="project" value="TreeGrafter"/>
</dbReference>
<keyword evidence="1 3" id="KW-0547">Nucleotide-binding</keyword>
<dbReference type="InterPro" id="IPR000719">
    <property type="entry name" value="Prot_kinase_dom"/>
</dbReference>
<keyword evidence="2 3" id="KW-0067">ATP-binding</keyword>
<dbReference type="Gene3D" id="3.60.15.10">
    <property type="entry name" value="Ribonuclease Z/Hydroxyacylglutathione hydrolase-like"/>
    <property type="match status" value="1"/>
</dbReference>